<organism evidence="4 5">
    <name type="scientific">Pseudomonas abyssi</name>
    <dbReference type="NCBI Taxonomy" id="170540"/>
    <lineage>
        <taxon>Bacteria</taxon>
        <taxon>Pseudomonadati</taxon>
        <taxon>Pseudomonadota</taxon>
        <taxon>Gammaproteobacteria</taxon>
        <taxon>Pseudomonadales</taxon>
        <taxon>Pseudomonadaceae</taxon>
        <taxon>Pseudomonas</taxon>
    </lineage>
</organism>
<reference evidence="4 5" key="1">
    <citation type="submission" date="2017-09" db="EMBL/GenBank/DDBJ databases">
        <title>Pseudomonas abyssi sp. nov. isolated from Abyssopelagic Water.</title>
        <authorList>
            <person name="Wei Y."/>
        </authorList>
    </citation>
    <scope>NUCLEOTIDE SEQUENCE [LARGE SCALE GENOMIC DNA]</scope>
    <source>
        <strain evidence="4 5">MT5</strain>
    </source>
</reference>
<keyword evidence="1" id="KW-1133">Transmembrane helix</keyword>
<keyword evidence="1" id="KW-0472">Membrane</keyword>
<protein>
    <submittedName>
        <fullName evidence="4">Uncharacterized protein</fullName>
    </submittedName>
</protein>
<dbReference type="Pfam" id="PF13194">
    <property type="entry name" value="DUF4010"/>
    <property type="match status" value="1"/>
</dbReference>
<dbReference type="Pfam" id="PF02308">
    <property type="entry name" value="MgtC"/>
    <property type="match status" value="1"/>
</dbReference>
<feature type="transmembrane region" description="Helical" evidence="1">
    <location>
        <begin position="184"/>
        <end position="204"/>
    </location>
</feature>
<feature type="domain" description="MgtC/SapB/SrpB/YhiD N-terminal" evidence="2">
    <location>
        <begin position="18"/>
        <end position="142"/>
    </location>
</feature>
<comment type="caution">
    <text evidence="4">The sequence shown here is derived from an EMBL/GenBank/DDBJ whole genome shotgun (WGS) entry which is preliminary data.</text>
</comment>
<feature type="transmembrane region" description="Helical" evidence="1">
    <location>
        <begin position="377"/>
        <end position="399"/>
    </location>
</feature>
<dbReference type="InterPro" id="IPR049177">
    <property type="entry name" value="MgtC_SapB_SrpB_YhiD_N"/>
</dbReference>
<name>A0A2A3MKG3_9PSED</name>
<keyword evidence="1" id="KW-0812">Transmembrane</keyword>
<dbReference type="PANTHER" id="PTHR39084">
    <property type="entry name" value="MEMBRANE PROTEIN-RELATED"/>
    <property type="match status" value="1"/>
</dbReference>
<feature type="transmembrane region" description="Helical" evidence="1">
    <location>
        <begin position="275"/>
        <end position="296"/>
    </location>
</feature>
<feature type="transmembrane region" description="Helical" evidence="1">
    <location>
        <begin position="70"/>
        <end position="88"/>
    </location>
</feature>
<sequence length="430" mass="45690">MNGIVNDFLLSNQQALHLGIALLLGAVIGIQRGWQARNRKAGERIAGVRTFALVGLFGGISALLAEEITIWVLPAAMLSLTAITLVAFNHQARQQNTFSITNLICLLLTFSYGAVTIAISPALAAAAAVITAIILDNREEIHGLLNRLQEKELDAGLKLLLITVVMLPLLPNRGFGPGEALNPYNIWIMVVLIAMISFIGYFAVRVAGTAKGILFTSLFAGLSSSTALTLHYAKASRSADELSPQLAAGILIACGTMFPRILVYCTLLNQALLPVLLGPVLITVLFIYIPALLIWYQHRDTLTTEQPTLNKNPLDLSSALMFGALLTAILLLAELLTQWLGDKGVLMLSVVSGLVDVDAITLAIARLSLGSLDQETAVIAILLAALSNSLIKAAMALIFGTRSLGLRVAIPMVIAVGAGVLAAWLQSVMS</sequence>
<dbReference type="InterPro" id="IPR025105">
    <property type="entry name" value="DUF4010"/>
</dbReference>
<evidence type="ECO:0000256" key="1">
    <source>
        <dbReference type="SAM" id="Phobius"/>
    </source>
</evidence>
<dbReference type="EMBL" id="NTMR01000005">
    <property type="protein sequence ID" value="PBK05298.1"/>
    <property type="molecule type" value="Genomic_DNA"/>
</dbReference>
<evidence type="ECO:0000313" key="4">
    <source>
        <dbReference type="EMBL" id="PBK05298.1"/>
    </source>
</evidence>
<feature type="transmembrane region" description="Helical" evidence="1">
    <location>
        <begin position="213"/>
        <end position="233"/>
    </location>
</feature>
<evidence type="ECO:0000259" key="3">
    <source>
        <dbReference type="Pfam" id="PF13194"/>
    </source>
</evidence>
<dbReference type="Proteomes" id="UP000242313">
    <property type="component" value="Unassembled WGS sequence"/>
</dbReference>
<gene>
    <name evidence="4" type="ORF">CNQ84_05830</name>
</gene>
<keyword evidence="5" id="KW-1185">Reference proteome</keyword>
<feature type="transmembrane region" description="Helical" evidence="1">
    <location>
        <begin position="46"/>
        <end position="64"/>
    </location>
</feature>
<dbReference type="PANTHER" id="PTHR39084:SF1">
    <property type="entry name" value="DUF4010 DOMAIN-CONTAINING PROTEIN"/>
    <property type="match status" value="1"/>
</dbReference>
<dbReference type="AlphaFoldDB" id="A0A2A3MKG3"/>
<accession>A0A2A3MKG3</accession>
<feature type="domain" description="DUF4010" evidence="3">
    <location>
        <begin position="191"/>
        <end position="400"/>
    </location>
</feature>
<evidence type="ECO:0000313" key="5">
    <source>
        <dbReference type="Proteomes" id="UP000242313"/>
    </source>
</evidence>
<proteinExistence type="predicted"/>
<feature type="transmembrane region" description="Helical" evidence="1">
    <location>
        <begin position="245"/>
        <end position="263"/>
    </location>
</feature>
<feature type="transmembrane region" description="Helical" evidence="1">
    <location>
        <begin position="406"/>
        <end position="425"/>
    </location>
</feature>
<feature type="transmembrane region" description="Helical" evidence="1">
    <location>
        <begin position="118"/>
        <end position="135"/>
    </location>
</feature>
<feature type="transmembrane region" description="Helical" evidence="1">
    <location>
        <begin position="345"/>
        <end position="365"/>
    </location>
</feature>
<feature type="transmembrane region" description="Helical" evidence="1">
    <location>
        <begin position="15"/>
        <end position="34"/>
    </location>
</feature>
<evidence type="ECO:0000259" key="2">
    <source>
        <dbReference type="Pfam" id="PF02308"/>
    </source>
</evidence>
<feature type="transmembrane region" description="Helical" evidence="1">
    <location>
        <begin position="316"/>
        <end position="333"/>
    </location>
</feature>